<dbReference type="CDD" id="cd18793">
    <property type="entry name" value="SF2_C_SNF"/>
    <property type="match status" value="1"/>
</dbReference>
<proteinExistence type="predicted"/>
<name>A0A2A4B5Z6_9SPHN</name>
<dbReference type="Pfam" id="PF00271">
    <property type="entry name" value="Helicase_C"/>
    <property type="match status" value="1"/>
</dbReference>
<dbReference type="InterPro" id="IPR014001">
    <property type="entry name" value="Helicase_ATP-bd"/>
</dbReference>
<dbReference type="AlphaFoldDB" id="A0A2A4B5Z6"/>
<dbReference type="OrthoDB" id="9814088at2"/>
<sequence>MFVRSTGGQYASLGIGKQIDRSGSFCAVEYFDSPTSEPVVHEIEHDLIERVTLAEQTRVYHFDEAAGAWEIGRLLDDHGDSQLIQFPNGKAKHLKLEAVFVRWARPIEDPTPFLANRINESPRFSDGRSTFIRSQTRQRAASMGMSALLASAVELEAHQIEVVRRILQDPVQRYLLADEVGLGKTIEAGVLIRQCILDAQQRCSILVIVPAALVGQWRSELAGKFFLERCLDRNLHVVALDDDDRIRALLPKATMLVIDEAHHLTERKAGGVGGIYADVAAAAPAIDRVLLLSATPALHNERGFLEMLHLLDAATYPLGGEDAFRRKVESRQALAEIVAGLTPENAMYLDYTIDQLAALFPDDELLQEHASDLRGVIDTMPEPDDPALIEAIGRLHAHLSEVYRLHRRILRHRRRSIGGLTPDRAGAEIVRYRSRDRAALTVAIDDWRFDEAIKLDAAGSEKLWGDRVRAFWQVLDRASQYPSSGPGMIGFLARQAAMIGDPERFAEINRCLGRAGLFEDRAEALLGALASLVRSHAQCVIFCSDAKTADALAKRIRDEFRITVDRHDPQDDAWTAFAGAADHPVLVCDRRAEEGLNLQGGKKVVVHYDVPLNPNRIEQRLGRADRYGSGEAVRSLVLACEDDPLEMAWVGYLNTALRVFDRSVASLQYLIEQTVRDIARALFTDGAEALADLTESSAGEQGLIEREIKSIDQQDALDALGTPPTDLVDELSELDEDWQSIASDTAIWLEQTLQFGRADEAGPVAAAGMAAPFRYVYSTSNRHTLIPLPAFMAQCAEALDLRPGPRLGRAIRTIPYTFRRRTALNRAARVNGVGLLRYGDALISGMTALTQADDRGRSFAMWRFAPDHVGDPLAEFFFRFDFVLEVDTAAADEVLAAHERDTSAARAALGRRGDMALAPFYRSIWLDRELAPVKDEALLARLGRPYGVEPDRSGAVDLNLNVRRWQRLLQMQLPELAYWGELCGKARVTAEEVLRGDPELVASLGQAEQRAARVDQGRLGQLRARARAGATEAESAELAFEEQLAAAVRAGINAPRVRLDTIGAIFISASRSATDRISGGI</sequence>
<dbReference type="Gene3D" id="3.40.50.300">
    <property type="entry name" value="P-loop containing nucleotide triphosphate hydrolases"/>
    <property type="match status" value="1"/>
</dbReference>
<evidence type="ECO:0008006" key="6">
    <source>
        <dbReference type="Google" id="ProtNLM"/>
    </source>
</evidence>
<feature type="domain" description="Helicase C-terminal" evidence="3">
    <location>
        <begin position="525"/>
        <end position="679"/>
    </location>
</feature>
<dbReference type="GO" id="GO:0004386">
    <property type="term" value="F:helicase activity"/>
    <property type="evidence" value="ECO:0007669"/>
    <property type="project" value="UniProtKB-KW"/>
</dbReference>
<dbReference type="NCBIfam" id="NF041062">
    <property type="entry name" value="DpdE"/>
    <property type="match status" value="1"/>
</dbReference>
<dbReference type="InterPro" id="IPR000330">
    <property type="entry name" value="SNF2_N"/>
</dbReference>
<keyword evidence="1" id="KW-0378">Hydrolase</keyword>
<dbReference type="SMART" id="SM00490">
    <property type="entry name" value="HELICc"/>
    <property type="match status" value="1"/>
</dbReference>
<feature type="domain" description="Helicase ATP-binding" evidence="2">
    <location>
        <begin position="165"/>
        <end position="314"/>
    </location>
</feature>
<dbReference type="InterPro" id="IPR027417">
    <property type="entry name" value="P-loop_NTPase"/>
</dbReference>
<evidence type="ECO:0000259" key="2">
    <source>
        <dbReference type="PROSITE" id="PS51192"/>
    </source>
</evidence>
<dbReference type="InterPro" id="IPR001650">
    <property type="entry name" value="Helicase_C-like"/>
</dbReference>
<protein>
    <recommendedName>
        <fullName evidence="6">Helicase</fullName>
    </recommendedName>
</protein>
<comment type="caution">
    <text evidence="4">The sequence shown here is derived from an EMBL/GenBank/DDBJ whole genome shotgun (WGS) entry which is preliminary data.</text>
</comment>
<gene>
    <name evidence="4" type="ORF">COC42_02970</name>
</gene>
<evidence type="ECO:0000256" key="1">
    <source>
        <dbReference type="ARBA" id="ARBA00022801"/>
    </source>
</evidence>
<dbReference type="InterPro" id="IPR049730">
    <property type="entry name" value="SNF2/RAD54-like_C"/>
</dbReference>
<dbReference type="SUPFAM" id="SSF52540">
    <property type="entry name" value="P-loop containing nucleoside triphosphate hydrolases"/>
    <property type="match status" value="1"/>
</dbReference>
<organism evidence="4 5">
    <name type="scientific">Sphingomonas spermidinifaciens</name>
    <dbReference type="NCBI Taxonomy" id="1141889"/>
    <lineage>
        <taxon>Bacteria</taxon>
        <taxon>Pseudomonadati</taxon>
        <taxon>Pseudomonadota</taxon>
        <taxon>Alphaproteobacteria</taxon>
        <taxon>Sphingomonadales</taxon>
        <taxon>Sphingomonadaceae</taxon>
        <taxon>Sphingomonas</taxon>
    </lineage>
</organism>
<dbReference type="PANTHER" id="PTHR45766:SF6">
    <property type="entry name" value="SWI_SNF-RELATED MATRIX-ASSOCIATED ACTIN-DEPENDENT REGULATOR OF CHROMATIN SUBFAMILY A-LIKE PROTEIN 1"/>
    <property type="match status" value="1"/>
</dbReference>
<dbReference type="EMBL" id="NWMW01000001">
    <property type="protein sequence ID" value="PCD03372.1"/>
    <property type="molecule type" value="Genomic_DNA"/>
</dbReference>
<dbReference type="InterPro" id="IPR038718">
    <property type="entry name" value="SNF2-like_sf"/>
</dbReference>
<dbReference type="PROSITE" id="PS51194">
    <property type="entry name" value="HELICASE_CTER"/>
    <property type="match status" value="1"/>
</dbReference>
<dbReference type="Gene3D" id="3.40.50.10810">
    <property type="entry name" value="Tandem AAA-ATPase domain"/>
    <property type="match status" value="1"/>
</dbReference>
<accession>A0A2A4B5Z6</accession>
<dbReference type="PROSITE" id="PS51192">
    <property type="entry name" value="HELICASE_ATP_BIND_1"/>
    <property type="match status" value="1"/>
</dbReference>
<dbReference type="Pfam" id="PF00176">
    <property type="entry name" value="SNF2-rel_dom"/>
    <property type="match status" value="1"/>
</dbReference>
<reference evidence="4 5" key="1">
    <citation type="submission" date="2017-09" db="EMBL/GenBank/DDBJ databases">
        <title>Sphingomonas spermidinifaciens 9NM-10, whole genome shotgun sequence.</title>
        <authorList>
            <person name="Feng G."/>
            <person name="Zhu H."/>
        </authorList>
    </citation>
    <scope>NUCLEOTIDE SEQUENCE [LARGE SCALE GENOMIC DNA]</scope>
    <source>
        <strain evidence="4 5">9NM-10</strain>
    </source>
</reference>
<evidence type="ECO:0000313" key="4">
    <source>
        <dbReference type="EMBL" id="PCD03372.1"/>
    </source>
</evidence>
<evidence type="ECO:0000259" key="3">
    <source>
        <dbReference type="PROSITE" id="PS51194"/>
    </source>
</evidence>
<dbReference type="GO" id="GO:0016787">
    <property type="term" value="F:hydrolase activity"/>
    <property type="evidence" value="ECO:0007669"/>
    <property type="project" value="UniProtKB-KW"/>
</dbReference>
<dbReference type="RefSeq" id="WP_096341772.1">
    <property type="nucleotide sequence ID" value="NZ_NWMW01000001.1"/>
</dbReference>
<dbReference type="Proteomes" id="UP000218366">
    <property type="component" value="Unassembled WGS sequence"/>
</dbReference>
<evidence type="ECO:0000313" key="5">
    <source>
        <dbReference type="Proteomes" id="UP000218366"/>
    </source>
</evidence>
<keyword evidence="5" id="KW-1185">Reference proteome</keyword>
<dbReference type="PANTHER" id="PTHR45766">
    <property type="entry name" value="DNA ANNEALING HELICASE AND ENDONUCLEASE ZRANB3 FAMILY MEMBER"/>
    <property type="match status" value="1"/>
</dbReference>
<dbReference type="SMART" id="SM00487">
    <property type="entry name" value="DEXDc"/>
    <property type="match status" value="1"/>
</dbReference>
<dbReference type="GO" id="GO:0005524">
    <property type="term" value="F:ATP binding"/>
    <property type="evidence" value="ECO:0007669"/>
    <property type="project" value="InterPro"/>
</dbReference>